<accession>A0A133UKE1</accession>
<organism evidence="1 2">
    <name type="scientific">candidate division MSBL1 archaeon SCGC-AAA259E19</name>
    <dbReference type="NCBI Taxonomy" id="1698264"/>
    <lineage>
        <taxon>Archaea</taxon>
        <taxon>Methanobacteriati</taxon>
        <taxon>Methanobacteriota</taxon>
        <taxon>candidate division MSBL1</taxon>
    </lineage>
</organism>
<name>A0A133UKE1_9EURY</name>
<gene>
    <name evidence="1" type="ORF">AKJ65_03945</name>
</gene>
<protein>
    <submittedName>
        <fullName evidence="1">Uncharacterized protein</fullName>
    </submittedName>
</protein>
<dbReference type="EMBL" id="LHXO01000049">
    <property type="protein sequence ID" value="KXA94590.1"/>
    <property type="molecule type" value="Genomic_DNA"/>
</dbReference>
<reference evidence="1 2" key="1">
    <citation type="journal article" date="2016" name="Sci. Rep.">
        <title>Metabolic traits of an uncultured archaeal lineage -MSBL1- from brine pools of the Red Sea.</title>
        <authorList>
            <person name="Mwirichia R."/>
            <person name="Alam I."/>
            <person name="Rashid M."/>
            <person name="Vinu M."/>
            <person name="Ba-Alawi W."/>
            <person name="Anthony Kamau A."/>
            <person name="Kamanda Ngugi D."/>
            <person name="Goker M."/>
            <person name="Klenk H.P."/>
            <person name="Bajic V."/>
            <person name="Stingl U."/>
        </authorList>
    </citation>
    <scope>NUCLEOTIDE SEQUENCE [LARGE SCALE GENOMIC DNA]</scope>
    <source>
        <strain evidence="1">SCGC-AAA259E19</strain>
    </source>
</reference>
<keyword evidence="2" id="KW-1185">Reference proteome</keyword>
<feature type="non-terminal residue" evidence="1">
    <location>
        <position position="351"/>
    </location>
</feature>
<proteinExistence type="predicted"/>
<evidence type="ECO:0000313" key="1">
    <source>
        <dbReference type="EMBL" id="KXA94590.1"/>
    </source>
</evidence>
<dbReference type="Proteomes" id="UP000070284">
    <property type="component" value="Unassembled WGS sequence"/>
</dbReference>
<dbReference type="AlphaFoldDB" id="A0A133UKE1"/>
<comment type="caution">
    <text evidence="1">The sequence shown here is derived from an EMBL/GenBank/DDBJ whole genome shotgun (WGS) entry which is preliminary data.</text>
</comment>
<evidence type="ECO:0000313" key="2">
    <source>
        <dbReference type="Proteomes" id="UP000070284"/>
    </source>
</evidence>
<sequence>MGLKEFFVGSVGISLNSWESNGDDLREVVKDAVHNYTSWAHGYRKYERDSYEVVGGLLQRLERRDLCLSFLAKGILNSELQDKPLILEKLTSFAYESPKAEDYPIVETLDFLRKGRGTLESPERLLWKDTFSNPGCFKRVLEALLESDSESTLKAAAYIRMVADLKERKKDHLPRNLTDLFFNSDGTPHEFRKKLARLLVDTRFLIRTVSGLLAYEDVPIFEIETPERAAEILSERMSQDFGWEAAGEIGCLLASQRPRKLPFHAEKRCITRWFLESAGREEAKSFIEPKLGEDYDRRDYPVIRGLLDFLEEWDERDSEFARGVIDALKDANRYQVRLEAYKTGYSLFEDE</sequence>